<sequence>MSGSIIPTSDDRIVEPIEEAIIIFDDLLDKLRMFLAAHGPEIDAFRSSNPPKVTVSDTMQNILHGFGGRGLVSLAKSPVPDSLEAFNEMGPKISQQSINTSNAMLPHIIYRITDAPEIPAGESDKMADATVPELYTAICPRLALGNDVHMTFKRVGKATLEGLQRMKEQKEEWASIWEDGMKLFEPETVALSFNQIQGALKNLEETMKGCLRNIHALQMKKGW</sequence>
<reference evidence="1 2" key="1">
    <citation type="journal article" date="2014" name="BMC Genomics">
        <title>Genome sequencing of four Aureobasidium pullulans varieties: biotechnological potential, stress tolerance, and description of new species.</title>
        <authorList>
            <person name="Gostin Ar C."/>
            <person name="Ohm R.A."/>
            <person name="Kogej T."/>
            <person name="Sonjak S."/>
            <person name="Turk M."/>
            <person name="Zajc J."/>
            <person name="Zalar P."/>
            <person name="Grube M."/>
            <person name="Sun H."/>
            <person name="Han J."/>
            <person name="Sharma A."/>
            <person name="Chiniquy J."/>
            <person name="Ngan C.Y."/>
            <person name="Lipzen A."/>
            <person name="Barry K."/>
            <person name="Grigoriev I.V."/>
            <person name="Gunde-Cimerman N."/>
        </authorList>
    </citation>
    <scope>NUCLEOTIDE SEQUENCE [LARGE SCALE GENOMIC DNA]</scope>
    <source>
        <strain evidence="1 2">EXF-2481</strain>
    </source>
</reference>
<name>A0A074Z154_AURSE</name>
<dbReference type="RefSeq" id="XP_013348581.1">
    <property type="nucleotide sequence ID" value="XM_013493127.1"/>
</dbReference>
<keyword evidence="2" id="KW-1185">Reference proteome</keyword>
<dbReference type="Proteomes" id="UP000030641">
    <property type="component" value="Unassembled WGS sequence"/>
</dbReference>
<evidence type="ECO:0000313" key="1">
    <source>
        <dbReference type="EMBL" id="KER00088.1"/>
    </source>
</evidence>
<accession>A0A074Z154</accession>
<protein>
    <submittedName>
        <fullName evidence="1">Uncharacterized protein</fullName>
    </submittedName>
</protein>
<dbReference type="EMBL" id="KL584749">
    <property type="protein sequence ID" value="KER00088.1"/>
    <property type="molecule type" value="Genomic_DNA"/>
</dbReference>
<dbReference type="OrthoDB" id="3929032at2759"/>
<organism evidence="1 2">
    <name type="scientific">Aureobasidium subglaciale (strain EXF-2481)</name>
    <name type="common">Aureobasidium pullulans var. subglaciale</name>
    <dbReference type="NCBI Taxonomy" id="1043005"/>
    <lineage>
        <taxon>Eukaryota</taxon>
        <taxon>Fungi</taxon>
        <taxon>Dikarya</taxon>
        <taxon>Ascomycota</taxon>
        <taxon>Pezizomycotina</taxon>
        <taxon>Dothideomycetes</taxon>
        <taxon>Dothideomycetidae</taxon>
        <taxon>Dothideales</taxon>
        <taxon>Saccotheciaceae</taxon>
        <taxon>Aureobasidium</taxon>
    </lineage>
</organism>
<dbReference type="AlphaFoldDB" id="A0A074Z154"/>
<dbReference type="GeneID" id="25365032"/>
<dbReference type="InParanoid" id="A0A074Z154"/>
<evidence type="ECO:0000313" key="2">
    <source>
        <dbReference type="Proteomes" id="UP000030641"/>
    </source>
</evidence>
<proteinExistence type="predicted"/>
<dbReference type="HOGENOM" id="CLU_1239919_0_0_1"/>
<gene>
    <name evidence="1" type="ORF">AUEXF2481DRAFT_34271</name>
</gene>